<dbReference type="AlphaFoldDB" id="A0A1Y5SW66"/>
<keyword evidence="2" id="KW-1185">Reference proteome</keyword>
<organism evidence="1 2">
    <name type="scientific">Pacificibacter marinus</name>
    <dbReference type="NCBI Taxonomy" id="658057"/>
    <lineage>
        <taxon>Bacteria</taxon>
        <taxon>Pseudomonadati</taxon>
        <taxon>Pseudomonadota</taxon>
        <taxon>Alphaproteobacteria</taxon>
        <taxon>Rhodobacterales</taxon>
        <taxon>Roseobacteraceae</taxon>
        <taxon>Pacificibacter</taxon>
    </lineage>
</organism>
<gene>
    <name evidence="1" type="ORF">PAM7971_02455</name>
</gene>
<protein>
    <submittedName>
        <fullName evidence="1">Uncharacterized protein</fullName>
    </submittedName>
</protein>
<proteinExistence type="predicted"/>
<name>A0A1Y5SW66_9RHOB</name>
<reference evidence="1 2" key="1">
    <citation type="submission" date="2017-03" db="EMBL/GenBank/DDBJ databases">
        <authorList>
            <person name="Afonso C.L."/>
            <person name="Miller P.J."/>
            <person name="Scott M.A."/>
            <person name="Spackman E."/>
            <person name="Goraichik I."/>
            <person name="Dimitrov K.M."/>
            <person name="Suarez D.L."/>
            <person name="Swayne D.E."/>
        </authorList>
    </citation>
    <scope>NUCLEOTIDE SEQUENCE [LARGE SCALE GENOMIC DNA]</scope>
    <source>
        <strain evidence="1 2">CECT 7971</strain>
    </source>
</reference>
<evidence type="ECO:0000313" key="1">
    <source>
        <dbReference type="EMBL" id="SLN49835.1"/>
    </source>
</evidence>
<dbReference type="STRING" id="658057.SAMN04488032_107134"/>
<dbReference type="EMBL" id="FWFW01000007">
    <property type="protein sequence ID" value="SLN49835.1"/>
    <property type="molecule type" value="Genomic_DNA"/>
</dbReference>
<dbReference type="Proteomes" id="UP000193307">
    <property type="component" value="Unassembled WGS sequence"/>
</dbReference>
<dbReference type="RefSeq" id="WP_085849581.1">
    <property type="nucleotide sequence ID" value="NZ_FNZV01000007.1"/>
</dbReference>
<accession>A0A1Y5SW66</accession>
<sequence length="145" mass="16235">MTFHASKAMTWDGVIPTTGNFTKVVICKLDGSGFIRHFLSANDAEKNALYTLHSAFLAYNMAVIEGVDLSKVTASFQLCLDYLIPVIKGVVTWPHTGYGDDNWDDFYEVFLLADTHFDTADTADYILTNYGSHFDEANSDLLYKK</sequence>
<evidence type="ECO:0000313" key="2">
    <source>
        <dbReference type="Proteomes" id="UP000193307"/>
    </source>
</evidence>